<dbReference type="PANTHER" id="PTHR42852">
    <property type="entry name" value="THIOL:DISULFIDE INTERCHANGE PROTEIN DSBE"/>
    <property type="match status" value="1"/>
</dbReference>
<dbReference type="InterPro" id="IPR013766">
    <property type="entry name" value="Thioredoxin_domain"/>
</dbReference>
<evidence type="ECO:0000256" key="3">
    <source>
        <dbReference type="ARBA" id="ARBA00023157"/>
    </source>
</evidence>
<dbReference type="EMBL" id="DSFC01000236">
    <property type="protein sequence ID" value="HEV09562.1"/>
    <property type="molecule type" value="Genomic_DNA"/>
</dbReference>
<sequence>MKRLIATVFVLLLYSFSFAAMKAPDFELKDEDGKVVKLSDLKNDIVVLNFWATTCHSCRKELPDLEKLYQQYKGKVKFYGIVIDTDDPKKIKNVKKEIGFSFPVLIGNYQVNEKYRIIGTPITYVIGKDNTIVKIFIGPQP</sequence>
<dbReference type="PANTHER" id="PTHR42852:SF6">
    <property type="entry name" value="THIOL:DISULFIDE INTERCHANGE PROTEIN DSBE"/>
    <property type="match status" value="1"/>
</dbReference>
<dbReference type="SUPFAM" id="SSF52833">
    <property type="entry name" value="Thioredoxin-like"/>
    <property type="match status" value="1"/>
</dbReference>
<dbReference type="CDD" id="cd02966">
    <property type="entry name" value="TlpA_like_family"/>
    <property type="match status" value="1"/>
</dbReference>
<dbReference type="GO" id="GO:0030313">
    <property type="term" value="C:cell envelope"/>
    <property type="evidence" value="ECO:0007669"/>
    <property type="project" value="UniProtKB-SubCell"/>
</dbReference>
<dbReference type="GO" id="GO:0017004">
    <property type="term" value="P:cytochrome complex assembly"/>
    <property type="evidence" value="ECO:0007669"/>
    <property type="project" value="UniProtKB-KW"/>
</dbReference>
<feature type="chain" id="PRO_5032581466" evidence="5">
    <location>
        <begin position="20"/>
        <end position="141"/>
    </location>
</feature>
<protein>
    <submittedName>
        <fullName evidence="7">TlpA family protein disulfide reductase</fullName>
    </submittedName>
</protein>
<name>A0A831YDR3_9AQUI</name>
<dbReference type="InterPro" id="IPR036249">
    <property type="entry name" value="Thioredoxin-like_sf"/>
</dbReference>
<dbReference type="InterPro" id="IPR000866">
    <property type="entry name" value="AhpC/TSA"/>
</dbReference>
<evidence type="ECO:0000256" key="1">
    <source>
        <dbReference type="ARBA" id="ARBA00004196"/>
    </source>
</evidence>
<organism evidence="7">
    <name type="scientific">Sulfurihydrogenibium azorense</name>
    <dbReference type="NCBI Taxonomy" id="309806"/>
    <lineage>
        <taxon>Bacteria</taxon>
        <taxon>Pseudomonadati</taxon>
        <taxon>Aquificota</taxon>
        <taxon>Aquificia</taxon>
        <taxon>Aquificales</taxon>
        <taxon>Hydrogenothermaceae</taxon>
        <taxon>Sulfurihydrogenibium</taxon>
    </lineage>
</organism>
<proteinExistence type="predicted"/>
<dbReference type="GO" id="GO:0016491">
    <property type="term" value="F:oxidoreductase activity"/>
    <property type="evidence" value="ECO:0007669"/>
    <property type="project" value="InterPro"/>
</dbReference>
<dbReference type="AlphaFoldDB" id="A0A831YDR3"/>
<evidence type="ECO:0000313" key="7">
    <source>
        <dbReference type="EMBL" id="HEV09562.1"/>
    </source>
</evidence>
<accession>A0A831YDR3</accession>
<keyword evidence="2" id="KW-0201">Cytochrome c-type biogenesis</keyword>
<evidence type="ECO:0000256" key="5">
    <source>
        <dbReference type="SAM" id="SignalP"/>
    </source>
</evidence>
<dbReference type="Proteomes" id="UP000885621">
    <property type="component" value="Unassembled WGS sequence"/>
</dbReference>
<reference evidence="7" key="1">
    <citation type="journal article" date="2020" name="mSystems">
        <title>Genome- and Community-Level Interaction Insights into Carbon Utilization and Element Cycling Functions of Hydrothermarchaeota in Hydrothermal Sediment.</title>
        <authorList>
            <person name="Zhou Z."/>
            <person name="Liu Y."/>
            <person name="Xu W."/>
            <person name="Pan J."/>
            <person name="Luo Z.H."/>
            <person name="Li M."/>
        </authorList>
    </citation>
    <scope>NUCLEOTIDE SEQUENCE [LARGE SCALE GENOMIC DNA]</scope>
    <source>
        <strain evidence="7">SpSt-1257</strain>
    </source>
</reference>
<gene>
    <name evidence="7" type="ORF">ENO34_04090</name>
</gene>
<dbReference type="GO" id="GO:0016209">
    <property type="term" value="F:antioxidant activity"/>
    <property type="evidence" value="ECO:0007669"/>
    <property type="project" value="InterPro"/>
</dbReference>
<dbReference type="PROSITE" id="PS51352">
    <property type="entry name" value="THIOREDOXIN_2"/>
    <property type="match status" value="1"/>
</dbReference>
<evidence type="ECO:0000256" key="4">
    <source>
        <dbReference type="ARBA" id="ARBA00023284"/>
    </source>
</evidence>
<keyword evidence="4" id="KW-0676">Redox-active center</keyword>
<comment type="caution">
    <text evidence="7">The sequence shown here is derived from an EMBL/GenBank/DDBJ whole genome shotgun (WGS) entry which is preliminary data.</text>
</comment>
<feature type="non-terminal residue" evidence="7">
    <location>
        <position position="141"/>
    </location>
</feature>
<feature type="domain" description="Thioredoxin" evidence="6">
    <location>
        <begin position="17"/>
        <end position="141"/>
    </location>
</feature>
<dbReference type="Gene3D" id="3.40.30.10">
    <property type="entry name" value="Glutaredoxin"/>
    <property type="match status" value="1"/>
</dbReference>
<keyword evidence="3" id="KW-1015">Disulfide bond</keyword>
<evidence type="ECO:0000256" key="2">
    <source>
        <dbReference type="ARBA" id="ARBA00022748"/>
    </source>
</evidence>
<keyword evidence="5" id="KW-0732">Signal</keyword>
<feature type="signal peptide" evidence="5">
    <location>
        <begin position="1"/>
        <end position="19"/>
    </location>
</feature>
<dbReference type="InterPro" id="IPR050553">
    <property type="entry name" value="Thioredoxin_ResA/DsbE_sf"/>
</dbReference>
<dbReference type="Pfam" id="PF00578">
    <property type="entry name" value="AhpC-TSA"/>
    <property type="match status" value="1"/>
</dbReference>
<evidence type="ECO:0000259" key="6">
    <source>
        <dbReference type="PROSITE" id="PS51352"/>
    </source>
</evidence>
<comment type="subcellular location">
    <subcellularLocation>
        <location evidence="1">Cell envelope</location>
    </subcellularLocation>
</comment>